<proteinExistence type="predicted"/>
<evidence type="ECO:0000313" key="3">
    <source>
        <dbReference type="EMBL" id="KAK4593202.1"/>
    </source>
</evidence>
<gene>
    <name evidence="3" type="ORF">RGQ29_017371</name>
</gene>
<protein>
    <recommendedName>
        <fullName evidence="2">Plant PDR ABC transporter associated domain-containing protein</fullName>
    </recommendedName>
</protein>
<feature type="transmembrane region" description="Helical" evidence="1">
    <location>
        <begin position="46"/>
        <end position="73"/>
    </location>
</feature>
<reference evidence="3 4" key="1">
    <citation type="journal article" date="2023" name="G3 (Bethesda)">
        <title>A haplotype-resolved chromosome-scale genome for Quercus rubra L. provides insights into the genetics of adaptive traits for red oak species.</title>
        <authorList>
            <person name="Kapoor B."/>
            <person name="Jenkins J."/>
            <person name="Schmutz J."/>
            <person name="Zhebentyayeva T."/>
            <person name="Kuelheim C."/>
            <person name="Coggeshall M."/>
            <person name="Heim C."/>
            <person name="Lasky J.R."/>
            <person name="Leites L."/>
            <person name="Islam-Faridi N."/>
            <person name="Romero-Severson J."/>
            <person name="DeLeo V.L."/>
            <person name="Lucas S.M."/>
            <person name="Lazic D."/>
            <person name="Gailing O."/>
            <person name="Carlson J."/>
            <person name="Staton M."/>
        </authorList>
    </citation>
    <scope>NUCLEOTIDE SEQUENCE [LARGE SCALE GENOMIC DNA]</scope>
    <source>
        <strain evidence="3">Pseudo-F2</strain>
    </source>
</reference>
<dbReference type="InterPro" id="IPR013581">
    <property type="entry name" value="PDR_assoc"/>
</dbReference>
<keyword evidence="1" id="KW-0812">Transmembrane</keyword>
<feature type="domain" description="Plant PDR ABC transporter associated" evidence="2">
    <location>
        <begin position="17"/>
        <end position="83"/>
    </location>
</feature>
<evidence type="ECO:0000313" key="4">
    <source>
        <dbReference type="Proteomes" id="UP001324115"/>
    </source>
</evidence>
<dbReference type="AlphaFoldDB" id="A0AAN7J0D0"/>
<evidence type="ECO:0000259" key="2">
    <source>
        <dbReference type="Pfam" id="PF08370"/>
    </source>
</evidence>
<keyword evidence="1" id="KW-0472">Membrane</keyword>
<dbReference type="PANTHER" id="PTHR48040">
    <property type="entry name" value="PLEIOTROPIC DRUG RESISTANCE PROTEIN 1-LIKE ISOFORM X1"/>
    <property type="match status" value="1"/>
</dbReference>
<comment type="caution">
    <text evidence="3">The sequence shown here is derived from an EMBL/GenBank/DDBJ whole genome shotgun (WGS) entry which is preliminary data.</text>
</comment>
<name>A0AAN7J0D0_QUERU</name>
<evidence type="ECO:0000256" key="1">
    <source>
        <dbReference type="SAM" id="Phobius"/>
    </source>
</evidence>
<sequence>MYGQNAIAINEFLDKRWSAPNPDPFIPEPTVGKVLLKARGMFKEDYWYWICVGALLGFSVLFNICFIIALTFLNPLGDSKSVIVEEDDNKKSGKQSSNGQLQMRGIEMSTSSTAPSFQGIDMAMKNTPDNSIISAPTRRGMAAIPALVTCF</sequence>
<dbReference type="Pfam" id="PF08370">
    <property type="entry name" value="PDR_assoc"/>
    <property type="match status" value="1"/>
</dbReference>
<keyword evidence="4" id="KW-1185">Reference proteome</keyword>
<keyword evidence="1" id="KW-1133">Transmembrane helix</keyword>
<dbReference type="PANTHER" id="PTHR48040:SF60">
    <property type="entry name" value="ABC TRANSPORTER DOMAIN-CONTAINING PROTEIN"/>
    <property type="match status" value="1"/>
</dbReference>
<organism evidence="3 4">
    <name type="scientific">Quercus rubra</name>
    <name type="common">Northern red oak</name>
    <name type="synonym">Quercus borealis</name>
    <dbReference type="NCBI Taxonomy" id="3512"/>
    <lineage>
        <taxon>Eukaryota</taxon>
        <taxon>Viridiplantae</taxon>
        <taxon>Streptophyta</taxon>
        <taxon>Embryophyta</taxon>
        <taxon>Tracheophyta</taxon>
        <taxon>Spermatophyta</taxon>
        <taxon>Magnoliopsida</taxon>
        <taxon>eudicotyledons</taxon>
        <taxon>Gunneridae</taxon>
        <taxon>Pentapetalae</taxon>
        <taxon>rosids</taxon>
        <taxon>fabids</taxon>
        <taxon>Fagales</taxon>
        <taxon>Fagaceae</taxon>
        <taxon>Quercus</taxon>
    </lineage>
</organism>
<dbReference type="EMBL" id="JAXUIC010000004">
    <property type="protein sequence ID" value="KAK4593202.1"/>
    <property type="molecule type" value="Genomic_DNA"/>
</dbReference>
<accession>A0AAN7J0D0</accession>
<dbReference type="Proteomes" id="UP001324115">
    <property type="component" value="Unassembled WGS sequence"/>
</dbReference>